<dbReference type="PANTHER" id="PTHR43182">
    <property type="entry name" value="COBALT-PRECORRIN-6B C(15)-METHYLTRANSFERASE (DECARBOXYLATING)"/>
    <property type="match status" value="1"/>
</dbReference>
<dbReference type="EMBL" id="JBAFSM010000024">
    <property type="protein sequence ID" value="MEG3438201.1"/>
    <property type="molecule type" value="Genomic_DNA"/>
</dbReference>
<dbReference type="InterPro" id="IPR029063">
    <property type="entry name" value="SAM-dependent_MTases_sf"/>
</dbReference>
<keyword evidence="4" id="KW-0808">Transferase</keyword>
<reference evidence="7 8" key="1">
    <citation type="submission" date="2024-01" db="EMBL/GenBank/DDBJ databases">
        <title>Genomic insights into the taxonomy and metabolism of the cyanobacterium Pannus brasiliensis CCIBt3594.</title>
        <authorList>
            <person name="Machado M."/>
            <person name="Botero N.B."/>
            <person name="Andreote A.P.D."/>
            <person name="Feitosa A.M.T."/>
            <person name="Popin R."/>
            <person name="Sivonen K."/>
            <person name="Fiore M.F."/>
        </authorList>
    </citation>
    <scope>NUCLEOTIDE SEQUENCE [LARGE SCALE GENOMIC DNA]</scope>
    <source>
        <strain evidence="7 8">CCIBt3594</strain>
    </source>
</reference>
<dbReference type="GO" id="GO:0008276">
    <property type="term" value="F:protein methyltransferase activity"/>
    <property type="evidence" value="ECO:0007669"/>
    <property type="project" value="InterPro"/>
</dbReference>
<organism evidence="7 8">
    <name type="scientific">Pannus brasiliensis CCIBt3594</name>
    <dbReference type="NCBI Taxonomy" id="1427578"/>
    <lineage>
        <taxon>Bacteria</taxon>
        <taxon>Bacillati</taxon>
        <taxon>Cyanobacteriota</taxon>
        <taxon>Cyanophyceae</taxon>
        <taxon>Oscillatoriophycideae</taxon>
        <taxon>Chroococcales</taxon>
        <taxon>Microcystaceae</taxon>
        <taxon>Pannus</taxon>
    </lineage>
</organism>
<evidence type="ECO:0000313" key="8">
    <source>
        <dbReference type="Proteomes" id="UP001328733"/>
    </source>
</evidence>
<dbReference type="GO" id="GO:0009236">
    <property type="term" value="P:cobalamin biosynthetic process"/>
    <property type="evidence" value="ECO:0007669"/>
    <property type="project" value="UniProtKB-KW"/>
</dbReference>
<dbReference type="InterPro" id="IPR050714">
    <property type="entry name" value="Cobalamin_biosynth_MTase"/>
</dbReference>
<dbReference type="CDD" id="cd11644">
    <property type="entry name" value="Precorrin-6Y-MT"/>
    <property type="match status" value="1"/>
</dbReference>
<dbReference type="InterPro" id="IPR006365">
    <property type="entry name" value="Cbl_synth_CobL"/>
</dbReference>
<dbReference type="SUPFAM" id="SSF53790">
    <property type="entry name" value="Tetrapyrrole methylase"/>
    <property type="match status" value="1"/>
</dbReference>
<keyword evidence="3" id="KW-0489">Methyltransferase</keyword>
<dbReference type="AlphaFoldDB" id="A0AAW9QXJ3"/>
<sequence>MNHYLNVVGIGLRGADGLSDRTRETIDRATVLAGSDRQLGYFRDHPAKKIVFGDFITGIQEIKNDYNSGESVVIFASGDPLFFGVGRLLLENFPADCLRFHPHVSSVQLACSRLKISWQDIQIISLHGRGLEALTEALQKGVEKIALLTDTVNDPSSIARFYLGLSLPVRYQFCICEDLEGETEKISRFNVEEIERLAGLDKNHFSPLNIVVLIRQEGQVSLERLPLFGIPDRAFFSFPDRPNLMTKREIRIAILGELDLQGDRVLWDIGAGTGSVSIECARLCPTSRVYAIEKTAMGITLIEKNCQRFGVSNVIPVSANAPDRLTDLPDPDRIFIGGSGGKLSEILTVCGERLQPDGKIVLALATIEHLQECCTWFSTHHWKYELLQLQLNRSVSVGQFTRWSPLNPVTLVSASRCNELA</sequence>
<evidence type="ECO:0000256" key="5">
    <source>
        <dbReference type="ARBA" id="ARBA00022691"/>
    </source>
</evidence>
<feature type="domain" description="Tetrapyrrole methylase" evidence="6">
    <location>
        <begin position="5"/>
        <end position="194"/>
    </location>
</feature>
<evidence type="ECO:0000256" key="3">
    <source>
        <dbReference type="ARBA" id="ARBA00022603"/>
    </source>
</evidence>
<name>A0AAW9QXJ3_9CHRO</name>
<accession>A0AAW9QXJ3</accession>
<keyword evidence="8" id="KW-1185">Reference proteome</keyword>
<evidence type="ECO:0000256" key="2">
    <source>
        <dbReference type="ARBA" id="ARBA00022573"/>
    </source>
</evidence>
<evidence type="ECO:0000256" key="1">
    <source>
        <dbReference type="ARBA" id="ARBA00004953"/>
    </source>
</evidence>
<dbReference type="Pfam" id="PF00590">
    <property type="entry name" value="TP_methylase"/>
    <property type="match status" value="1"/>
</dbReference>
<evidence type="ECO:0000256" key="4">
    <source>
        <dbReference type="ARBA" id="ARBA00022679"/>
    </source>
</evidence>
<dbReference type="InterPro" id="IPR012818">
    <property type="entry name" value="CbiE"/>
</dbReference>
<keyword evidence="2" id="KW-0169">Cobalamin biosynthesis</keyword>
<dbReference type="CDD" id="cd02440">
    <property type="entry name" value="AdoMet_MTases"/>
    <property type="match status" value="1"/>
</dbReference>
<dbReference type="NCBIfam" id="TIGR02469">
    <property type="entry name" value="CbiT"/>
    <property type="match status" value="1"/>
</dbReference>
<dbReference type="InterPro" id="IPR035996">
    <property type="entry name" value="4pyrrol_Methylase_sf"/>
</dbReference>
<dbReference type="InterPro" id="IPR014008">
    <property type="entry name" value="Cbl_synth_MTase_CbiT"/>
</dbReference>
<comment type="caution">
    <text evidence="7">The sequence shown here is derived from an EMBL/GenBank/DDBJ whole genome shotgun (WGS) entry which is preliminary data.</text>
</comment>
<dbReference type="NCBIfam" id="TIGR02467">
    <property type="entry name" value="CbiE"/>
    <property type="match status" value="1"/>
</dbReference>
<evidence type="ECO:0000259" key="6">
    <source>
        <dbReference type="Pfam" id="PF00590"/>
    </source>
</evidence>
<protein>
    <submittedName>
        <fullName evidence="7">Precorrin-6y C5,15-methyltransferase (Decarboxylating) subunit CbiE</fullName>
    </submittedName>
</protein>
<dbReference type="Gene3D" id="3.30.950.10">
    <property type="entry name" value="Methyltransferase, Cobalt-precorrin-4 Transmethylase, Domain 2"/>
    <property type="match status" value="1"/>
</dbReference>
<evidence type="ECO:0000313" key="7">
    <source>
        <dbReference type="EMBL" id="MEG3438201.1"/>
    </source>
</evidence>
<dbReference type="InterPro" id="IPR014776">
    <property type="entry name" value="4pyrrole_Mease_sub2"/>
</dbReference>
<dbReference type="InterPro" id="IPR014777">
    <property type="entry name" value="4pyrrole_Mease_sub1"/>
</dbReference>
<dbReference type="PIRSF" id="PIRSF036428">
    <property type="entry name" value="CobL"/>
    <property type="match status" value="1"/>
</dbReference>
<dbReference type="PANTHER" id="PTHR43182:SF1">
    <property type="entry name" value="COBALT-PRECORRIN-7 C(5)-METHYLTRANSFERASE"/>
    <property type="match status" value="1"/>
</dbReference>
<gene>
    <name evidence="7" type="primary">cbiE</name>
    <name evidence="7" type="ORF">V0288_13815</name>
</gene>
<dbReference type="InterPro" id="IPR000878">
    <property type="entry name" value="4pyrrol_Mease"/>
</dbReference>
<dbReference type="Gene3D" id="3.40.1010.10">
    <property type="entry name" value="Cobalt-precorrin-4 Transmethylase, Domain 1"/>
    <property type="match status" value="1"/>
</dbReference>
<dbReference type="Proteomes" id="UP001328733">
    <property type="component" value="Unassembled WGS sequence"/>
</dbReference>
<dbReference type="RefSeq" id="WP_332865682.1">
    <property type="nucleotide sequence ID" value="NZ_JBAFSM010000024.1"/>
</dbReference>
<comment type="pathway">
    <text evidence="1">Cofactor biosynthesis; adenosylcobalamin biosynthesis.</text>
</comment>
<keyword evidence="5" id="KW-0949">S-adenosyl-L-methionine</keyword>
<proteinExistence type="predicted"/>
<dbReference type="SUPFAM" id="SSF53335">
    <property type="entry name" value="S-adenosyl-L-methionine-dependent methyltransferases"/>
    <property type="match status" value="1"/>
</dbReference>
<dbReference type="GO" id="GO:0032259">
    <property type="term" value="P:methylation"/>
    <property type="evidence" value="ECO:0007669"/>
    <property type="project" value="UniProtKB-KW"/>
</dbReference>
<dbReference type="Gene3D" id="3.40.50.150">
    <property type="entry name" value="Vaccinia Virus protein VP39"/>
    <property type="match status" value="1"/>
</dbReference>